<dbReference type="InterPro" id="IPR042175">
    <property type="entry name" value="Cell/Rod_MreC_2"/>
</dbReference>
<accession>A0A6B3VT67</accession>
<organism evidence="9 10">
    <name type="scientific">Bacillus aquiflavi</name>
    <dbReference type="NCBI Taxonomy" id="2672567"/>
    <lineage>
        <taxon>Bacteria</taxon>
        <taxon>Bacillati</taxon>
        <taxon>Bacillota</taxon>
        <taxon>Bacilli</taxon>
        <taxon>Bacillales</taxon>
        <taxon>Bacillaceae</taxon>
        <taxon>Bacillus</taxon>
    </lineage>
</organism>
<dbReference type="NCBIfam" id="TIGR00219">
    <property type="entry name" value="mreC"/>
    <property type="match status" value="1"/>
</dbReference>
<dbReference type="Pfam" id="PF04085">
    <property type="entry name" value="MreC"/>
    <property type="match status" value="1"/>
</dbReference>
<dbReference type="InterPro" id="IPR007221">
    <property type="entry name" value="MreC"/>
</dbReference>
<dbReference type="EMBL" id="JAAIWN010000015">
    <property type="protein sequence ID" value="NEY81460.1"/>
    <property type="molecule type" value="Genomic_DNA"/>
</dbReference>
<proteinExistence type="inferred from homology"/>
<dbReference type="Gene3D" id="2.40.10.350">
    <property type="entry name" value="Rod shape-determining protein MreC, domain 2"/>
    <property type="match status" value="1"/>
</dbReference>
<evidence type="ECO:0000313" key="9">
    <source>
        <dbReference type="EMBL" id="NEY81460.1"/>
    </source>
</evidence>
<evidence type="ECO:0000256" key="3">
    <source>
        <dbReference type="ARBA" id="ARBA00022960"/>
    </source>
</evidence>
<evidence type="ECO:0000313" key="8">
    <source>
        <dbReference type="EMBL" id="MBA4537202.1"/>
    </source>
</evidence>
<dbReference type="GO" id="GO:0008360">
    <property type="term" value="P:regulation of cell shape"/>
    <property type="evidence" value="ECO:0007669"/>
    <property type="project" value="UniProtKB-KW"/>
</dbReference>
<dbReference type="Gene3D" id="2.40.10.340">
    <property type="entry name" value="Rod shape-determining protein MreC, domain 1"/>
    <property type="match status" value="1"/>
</dbReference>
<dbReference type="RefSeq" id="WP_163241852.1">
    <property type="nucleotide sequence ID" value="NZ_CP082780.1"/>
</dbReference>
<dbReference type="InterPro" id="IPR055342">
    <property type="entry name" value="MreC_beta-barrel_core"/>
</dbReference>
<evidence type="ECO:0000256" key="4">
    <source>
        <dbReference type="ARBA" id="ARBA00032089"/>
    </source>
</evidence>
<evidence type="ECO:0000313" key="10">
    <source>
        <dbReference type="Proteomes" id="UP000472971"/>
    </source>
</evidence>
<reference evidence="9 10" key="1">
    <citation type="submission" date="2020-02" db="EMBL/GenBank/DDBJ databases">
        <title>Bacillus aquiflavi sp. nov., isolated from yellow water of strong flavor Chinese baijiu in Yibin region of China.</title>
        <authorList>
            <person name="Xie J."/>
        </authorList>
    </citation>
    <scope>NUCLEOTIDE SEQUENCE [LARGE SCALE GENOMIC DNA]</scope>
    <source>
        <strain evidence="9 10">3H-10</strain>
    </source>
</reference>
<dbReference type="PANTHER" id="PTHR34138:SF1">
    <property type="entry name" value="CELL SHAPE-DETERMINING PROTEIN MREC"/>
    <property type="match status" value="1"/>
</dbReference>
<dbReference type="Proteomes" id="UP000472971">
    <property type="component" value="Unassembled WGS sequence"/>
</dbReference>
<protein>
    <recommendedName>
        <fullName evidence="2 5">Cell shape-determining protein MreC</fullName>
    </recommendedName>
    <alternativeName>
        <fullName evidence="4 5">Cell shape protein MreC</fullName>
    </alternativeName>
</protein>
<evidence type="ECO:0000256" key="6">
    <source>
        <dbReference type="SAM" id="Coils"/>
    </source>
</evidence>
<evidence type="ECO:0000256" key="5">
    <source>
        <dbReference type="PIRNR" id="PIRNR038471"/>
    </source>
</evidence>
<dbReference type="GO" id="GO:0005886">
    <property type="term" value="C:plasma membrane"/>
    <property type="evidence" value="ECO:0007669"/>
    <property type="project" value="TreeGrafter"/>
</dbReference>
<name>A0A6B3VT67_9BACI</name>
<dbReference type="AlphaFoldDB" id="A0A6B3VT67"/>
<comment type="function">
    <text evidence="5">Involved in formation and maintenance of cell shape.</text>
</comment>
<sequence length="299" mass="33985">MPQFFLNKRLIILLVSIIILVALIGFSLRDRDKLTWPEQLIKDTTGFVQNVFSRPANSVAGFFDNLKDLQNTYKENKELKSRLDDLAQLEAQVQQLNKENIELRGILEKEENLRKYDPIQATVISRNPDRWQELLTINKGSVHGIKANMAVITSKGLIGKVKNPQQFTSTVQLLSTTDPKNRISASILGEENGEVSGMIEGYDNEKKMLLLKRIPYEAKVKKDQIVVTSRLSGLFPEGLVIGRVVEVFPDQFGLTQTAYIKPEADLYDIDHVIVAKKEMDDSVLEEILQAEKEEEMKKK</sequence>
<comment type="caution">
    <text evidence="9">The sequence shown here is derived from an EMBL/GenBank/DDBJ whole genome shotgun (WGS) entry which is preliminary data.</text>
</comment>
<dbReference type="PANTHER" id="PTHR34138">
    <property type="entry name" value="CELL SHAPE-DETERMINING PROTEIN MREC"/>
    <property type="match status" value="1"/>
</dbReference>
<keyword evidence="3 5" id="KW-0133">Cell shape</keyword>
<keyword evidence="10" id="KW-1185">Reference proteome</keyword>
<dbReference type="PIRSF" id="PIRSF038471">
    <property type="entry name" value="MreC"/>
    <property type="match status" value="1"/>
</dbReference>
<evidence type="ECO:0000256" key="1">
    <source>
        <dbReference type="ARBA" id="ARBA00009369"/>
    </source>
</evidence>
<keyword evidence="6" id="KW-0175">Coiled coil</keyword>
<gene>
    <name evidence="9" type="primary">mreC</name>
    <name evidence="9" type="ORF">G4D64_07995</name>
    <name evidence="8" type="ORF">H1Z61_08595</name>
</gene>
<evidence type="ECO:0000313" key="11">
    <source>
        <dbReference type="Proteomes" id="UP000570010"/>
    </source>
</evidence>
<dbReference type="EMBL" id="JACEIO010000017">
    <property type="protein sequence ID" value="MBA4537202.1"/>
    <property type="molecule type" value="Genomic_DNA"/>
</dbReference>
<reference evidence="8 11" key="2">
    <citation type="submission" date="2020-07" db="EMBL/GenBank/DDBJ databases">
        <authorList>
            <person name="Feng H."/>
        </authorList>
    </citation>
    <scope>NUCLEOTIDE SEQUENCE [LARGE SCALE GENOMIC DNA]</scope>
    <source>
        <strain evidence="11">s-12</strain>
        <strain evidence="8">S-12</strain>
    </source>
</reference>
<evidence type="ECO:0000259" key="7">
    <source>
        <dbReference type="Pfam" id="PF04085"/>
    </source>
</evidence>
<dbReference type="Proteomes" id="UP000570010">
    <property type="component" value="Unassembled WGS sequence"/>
</dbReference>
<feature type="domain" description="Rod shape-determining protein MreC beta-barrel core" evidence="7">
    <location>
        <begin position="123"/>
        <end position="275"/>
    </location>
</feature>
<feature type="coiled-coil region" evidence="6">
    <location>
        <begin position="66"/>
        <end position="113"/>
    </location>
</feature>
<comment type="similarity">
    <text evidence="1 5">Belongs to the MreC family.</text>
</comment>
<dbReference type="InterPro" id="IPR042177">
    <property type="entry name" value="Cell/Rod_1"/>
</dbReference>
<evidence type="ECO:0000256" key="2">
    <source>
        <dbReference type="ARBA" id="ARBA00013855"/>
    </source>
</evidence>
<dbReference type="Gene3D" id="1.20.5.490">
    <property type="entry name" value="Single helix bin"/>
    <property type="match status" value="1"/>
</dbReference>